<dbReference type="Gene3D" id="3.40.50.11380">
    <property type="match status" value="1"/>
</dbReference>
<dbReference type="Pfam" id="PF13181">
    <property type="entry name" value="TPR_8"/>
    <property type="match status" value="1"/>
</dbReference>
<comment type="pathway">
    <text evidence="1">Protein modification; protein glycosylation.</text>
</comment>
<feature type="repeat" description="TPR" evidence="8">
    <location>
        <begin position="144"/>
        <end position="177"/>
    </location>
</feature>
<evidence type="ECO:0000313" key="11">
    <source>
        <dbReference type="EMBL" id="SFM80964.1"/>
    </source>
</evidence>
<dbReference type="GO" id="GO:0097363">
    <property type="term" value="F:protein O-acetylglucosaminyltransferase activity"/>
    <property type="evidence" value="ECO:0007669"/>
    <property type="project" value="UniProtKB-EC"/>
</dbReference>
<dbReference type="SMART" id="SM00028">
    <property type="entry name" value="TPR"/>
    <property type="match status" value="3"/>
</dbReference>
<dbReference type="InterPro" id="IPR001173">
    <property type="entry name" value="Glyco_trans_2-like"/>
</dbReference>
<dbReference type="InterPro" id="IPR029489">
    <property type="entry name" value="OGT/SEC/SPY_C"/>
</dbReference>
<dbReference type="STRING" id="758825.SAMN02982985_05381"/>
<dbReference type="OrthoDB" id="101857at2"/>
<keyword evidence="6" id="KW-0677">Repeat</keyword>
<reference evidence="11 12" key="1">
    <citation type="submission" date="2016-10" db="EMBL/GenBank/DDBJ databases">
        <authorList>
            <person name="de Groot N.N."/>
        </authorList>
    </citation>
    <scope>NUCLEOTIDE SEQUENCE [LARGE SCALE GENOMIC DNA]</scope>
    <source>
        <strain evidence="11 12">ATCC 43154</strain>
    </source>
</reference>
<evidence type="ECO:0000256" key="5">
    <source>
        <dbReference type="ARBA" id="ARBA00022679"/>
    </source>
</evidence>
<evidence type="ECO:0000256" key="1">
    <source>
        <dbReference type="ARBA" id="ARBA00004922"/>
    </source>
</evidence>
<dbReference type="SUPFAM" id="SSF48452">
    <property type="entry name" value="TPR-like"/>
    <property type="match status" value="1"/>
</dbReference>
<dbReference type="Gene3D" id="3.90.550.10">
    <property type="entry name" value="Spore Coat Polysaccharide Biosynthesis Protein SpsA, Chain A"/>
    <property type="match status" value="1"/>
</dbReference>
<evidence type="ECO:0000256" key="3">
    <source>
        <dbReference type="ARBA" id="ARBA00011970"/>
    </source>
</evidence>
<keyword evidence="7 8" id="KW-0802">TPR repeat</keyword>
<evidence type="ECO:0000313" key="12">
    <source>
        <dbReference type="Proteomes" id="UP000199470"/>
    </source>
</evidence>
<dbReference type="InterPro" id="IPR011990">
    <property type="entry name" value="TPR-like_helical_dom_sf"/>
</dbReference>
<accession>A0A1I4TW52</accession>
<feature type="domain" description="Glycosyltransferase 2-like" evidence="9">
    <location>
        <begin position="655"/>
        <end position="769"/>
    </location>
</feature>
<evidence type="ECO:0000259" key="9">
    <source>
        <dbReference type="Pfam" id="PF00535"/>
    </source>
</evidence>
<dbReference type="EC" id="2.4.1.255" evidence="3"/>
<dbReference type="Pfam" id="PF00535">
    <property type="entry name" value="Glycos_transf_2"/>
    <property type="match status" value="1"/>
</dbReference>
<feature type="domain" description="O-GlcNAc transferase C-terminal" evidence="10">
    <location>
        <begin position="417"/>
        <end position="601"/>
    </location>
</feature>
<evidence type="ECO:0000256" key="6">
    <source>
        <dbReference type="ARBA" id="ARBA00022737"/>
    </source>
</evidence>
<dbReference type="PANTHER" id="PTHR44998:SF1">
    <property type="entry name" value="UDP-N-ACETYLGLUCOSAMINE--PEPTIDE N-ACETYLGLUCOSAMINYLTRANSFERASE 110 KDA SUBUNIT"/>
    <property type="match status" value="1"/>
</dbReference>
<dbReference type="SUPFAM" id="SSF53756">
    <property type="entry name" value="UDP-Glycosyltransferase/glycogen phosphorylase"/>
    <property type="match status" value="1"/>
</dbReference>
<dbReference type="PROSITE" id="PS50005">
    <property type="entry name" value="TPR"/>
    <property type="match status" value="1"/>
</dbReference>
<dbReference type="InterPro" id="IPR019734">
    <property type="entry name" value="TPR_rpt"/>
</dbReference>
<dbReference type="Pfam" id="PF13844">
    <property type="entry name" value="Glyco_transf_41"/>
    <property type="match status" value="2"/>
</dbReference>
<dbReference type="Gene3D" id="1.25.40.10">
    <property type="entry name" value="Tetratricopeptide repeat domain"/>
    <property type="match status" value="2"/>
</dbReference>
<evidence type="ECO:0000256" key="8">
    <source>
        <dbReference type="PROSITE-ProRule" id="PRU00339"/>
    </source>
</evidence>
<feature type="domain" description="O-GlcNAc transferase C-terminal" evidence="10">
    <location>
        <begin position="253"/>
        <end position="411"/>
    </location>
</feature>
<evidence type="ECO:0000256" key="2">
    <source>
        <dbReference type="ARBA" id="ARBA00005386"/>
    </source>
</evidence>
<dbReference type="CDD" id="cd00761">
    <property type="entry name" value="Glyco_tranf_GTA_type"/>
    <property type="match status" value="1"/>
</dbReference>
<comment type="similarity">
    <text evidence="2">Belongs to the glycosyltransferase 41 family. O-GlcNAc transferase subfamily.</text>
</comment>
<evidence type="ECO:0000256" key="4">
    <source>
        <dbReference type="ARBA" id="ARBA00022676"/>
    </source>
</evidence>
<name>A0A1I4TW52_9BURK</name>
<dbReference type="SUPFAM" id="SSF53448">
    <property type="entry name" value="Nucleotide-diphospho-sugar transferases"/>
    <property type="match status" value="1"/>
</dbReference>
<evidence type="ECO:0000259" key="10">
    <source>
        <dbReference type="Pfam" id="PF13844"/>
    </source>
</evidence>
<evidence type="ECO:0000256" key="7">
    <source>
        <dbReference type="ARBA" id="ARBA00022803"/>
    </source>
</evidence>
<sequence length="948" mass="101561">MTQQLNAAMAAGNVAEAATLAFALAGLGELPIAELFGIAGMLATQGRGEQADALYRLWLRRTDSPLLYAGWYNLAVLQVQAGDERGAEQSYRAALALREDFTEAGLGLGSLLERARRYDAALEQWRQTLERVEPAAPNHAALQVQLLNNIGRVCENQQRHHEAEQAFADSLRLNPRQAPVITHWVHLRQKQCAWPVLAPLPGLGEAELLGATSALATLSASDDPAVQLAAARRYVKDKVLAGVAPLAESRGYRHRRLRVGYLSSDFCAHAVTILTAELYQLHDRALVEVFGFCWSREDGSGLRARVLHGMDQHVRIGEMSDEQAARCIRSHEIDILVDLHGLTLGARHDILSWRPAPVQIAWLGYPGSSAMASIDYVLADPFVLPPALAPHFSEQPLYLPDTFQVNDRQRLVGPRPSRADCGLPAEGFVFCCFNNNHKLTPEQFASWMRILQRVPASVLWLVADSEQVRDNLRMAALRHGLPSERLVFAERALPSDYLARYRAADLFLDTLPFNAGTTASDALWAGLPLLTRAGRSFAGRMAGSLLHAVGLPELVTDSVQDYEDTAVRLAGAPAELAALRRRLAANRDSSALFDSPRFVRNLERLYLRVARGSLLAADAGADSDATEGAGGTALALALPLPPPLVSILLPVSGADGLLATLTSALAQSYTPCEIVVSDSSADGVCRALLAPYLRGADGDGAMPRLRYSHAAGLAPADNLNHCLALALGQYLACAEAGETLHADKVARMLRCYLDYPAIGLVLCWRQPRDGAGADLPGQPMFGIDTAVGGASLAALLLGGEAGAAATELCEPGAMLLRRADIGATLGRYQGRQYHQLGGLATLLTALAGRDCVYLPQQLGSYVPPAAPADAGGGPARTLARALEGLNLLYDAHGLLADDAARFKTLLAGRLAALAALLTGTHATLGADQAQIDELCRLMQQGYRLLLSD</sequence>
<gene>
    <name evidence="11" type="ORF">SAMN02982985_05381</name>
</gene>
<proteinExistence type="inferred from homology"/>
<dbReference type="InterPro" id="IPR029044">
    <property type="entry name" value="Nucleotide-diphossugar_trans"/>
</dbReference>
<dbReference type="EMBL" id="FOTW01000034">
    <property type="protein sequence ID" value="SFM80964.1"/>
    <property type="molecule type" value="Genomic_DNA"/>
</dbReference>
<keyword evidence="5 11" id="KW-0808">Transferase</keyword>
<protein>
    <recommendedName>
        <fullName evidence="3">protein O-GlcNAc transferase</fullName>
        <ecNumber evidence="3">2.4.1.255</ecNumber>
    </recommendedName>
</protein>
<dbReference type="PANTHER" id="PTHR44998">
    <property type="match status" value="1"/>
</dbReference>
<dbReference type="Gene3D" id="3.40.50.2000">
    <property type="entry name" value="Glycogen Phosphorylase B"/>
    <property type="match status" value="1"/>
</dbReference>
<keyword evidence="4" id="KW-0328">Glycosyltransferase</keyword>
<dbReference type="AlphaFoldDB" id="A0A1I4TW52"/>
<organism evidence="11 12">
    <name type="scientific">Rugamonas rubra</name>
    <dbReference type="NCBI Taxonomy" id="758825"/>
    <lineage>
        <taxon>Bacteria</taxon>
        <taxon>Pseudomonadati</taxon>
        <taxon>Pseudomonadota</taxon>
        <taxon>Betaproteobacteria</taxon>
        <taxon>Burkholderiales</taxon>
        <taxon>Oxalobacteraceae</taxon>
        <taxon>Telluria group</taxon>
        <taxon>Rugamonas</taxon>
    </lineage>
</organism>
<dbReference type="RefSeq" id="WP_093390773.1">
    <property type="nucleotide sequence ID" value="NZ_FOTW01000034.1"/>
</dbReference>
<dbReference type="Pfam" id="PF13424">
    <property type="entry name" value="TPR_12"/>
    <property type="match status" value="1"/>
</dbReference>
<dbReference type="Proteomes" id="UP000199470">
    <property type="component" value="Unassembled WGS sequence"/>
</dbReference>
<keyword evidence="12" id="KW-1185">Reference proteome</keyword>